<dbReference type="Proteomes" id="UP000604046">
    <property type="component" value="Unassembled WGS sequence"/>
</dbReference>
<evidence type="ECO:0000256" key="1">
    <source>
        <dbReference type="SAM" id="MobiDB-lite"/>
    </source>
</evidence>
<comment type="caution">
    <text evidence="2">The sequence shown here is derived from an EMBL/GenBank/DDBJ whole genome shotgun (WGS) entry which is preliminary data.</text>
</comment>
<feature type="region of interest" description="Disordered" evidence="1">
    <location>
        <begin position="1"/>
        <end position="45"/>
    </location>
</feature>
<name>A0A812TEL0_9DINO</name>
<feature type="compositionally biased region" description="Basic and acidic residues" evidence="1">
    <location>
        <begin position="11"/>
        <end position="20"/>
    </location>
</feature>
<gene>
    <name evidence="2" type="ORF">SNAT2548_LOCUS29295</name>
</gene>
<reference evidence="2" key="1">
    <citation type="submission" date="2021-02" db="EMBL/GenBank/DDBJ databases">
        <authorList>
            <person name="Dougan E. K."/>
            <person name="Rhodes N."/>
            <person name="Thang M."/>
            <person name="Chan C."/>
        </authorList>
    </citation>
    <scope>NUCLEOTIDE SEQUENCE</scope>
</reference>
<dbReference type="AlphaFoldDB" id="A0A812TEL0"/>
<proteinExistence type="predicted"/>
<feature type="compositionally biased region" description="Basic and acidic residues" evidence="1">
    <location>
        <begin position="32"/>
        <end position="45"/>
    </location>
</feature>
<accession>A0A812TEL0</accession>
<feature type="region of interest" description="Disordered" evidence="1">
    <location>
        <begin position="629"/>
        <end position="651"/>
    </location>
</feature>
<feature type="compositionally biased region" description="Basic and acidic residues" evidence="1">
    <location>
        <begin position="257"/>
        <end position="279"/>
    </location>
</feature>
<protein>
    <submittedName>
        <fullName evidence="2">Uncharacterized protein</fullName>
    </submittedName>
</protein>
<dbReference type="EMBL" id="CAJNDS010002551">
    <property type="protein sequence ID" value="CAE7523373.1"/>
    <property type="molecule type" value="Genomic_DNA"/>
</dbReference>
<feature type="region of interest" description="Disordered" evidence="1">
    <location>
        <begin position="61"/>
        <end position="87"/>
    </location>
</feature>
<organism evidence="2 3">
    <name type="scientific">Symbiodinium natans</name>
    <dbReference type="NCBI Taxonomy" id="878477"/>
    <lineage>
        <taxon>Eukaryota</taxon>
        <taxon>Sar</taxon>
        <taxon>Alveolata</taxon>
        <taxon>Dinophyceae</taxon>
        <taxon>Suessiales</taxon>
        <taxon>Symbiodiniaceae</taxon>
        <taxon>Symbiodinium</taxon>
    </lineage>
</organism>
<evidence type="ECO:0000313" key="3">
    <source>
        <dbReference type="Proteomes" id="UP000604046"/>
    </source>
</evidence>
<keyword evidence="3" id="KW-1185">Reference proteome</keyword>
<feature type="compositionally biased region" description="Basic and acidic residues" evidence="1">
    <location>
        <begin position="287"/>
        <end position="301"/>
    </location>
</feature>
<feature type="region of interest" description="Disordered" evidence="1">
    <location>
        <begin position="246"/>
        <end position="303"/>
    </location>
</feature>
<evidence type="ECO:0000313" key="2">
    <source>
        <dbReference type="EMBL" id="CAE7523373.1"/>
    </source>
</evidence>
<sequence length="651" mass="73201">MARRRRPQRHPGVERCEAARWRRKSPTTNKPLQEKMTPREHEKDGCGAHLPVSFYLAEEAAQHQKGGKRKTSLGGDSACSESNESNQSIATANSDASTCLPDDHIVQLQTELSKCQRSKCKIDQLLSENDLLRKECHDSNCRLQVEMSLRKLQCRKLQISNKRLQEECQDAKQHRKEAADLNAALQRKLQLAETRLKEKLCPTSAAPFCLDAAGEAQQEHEKILRQSEEAKKKAYAEQEQILREAEEAKQKAAQAKARKEAEEKRQQQARQKAKEEAEKLQAAQAKARKEAEEKRQQERATSRAATAELYAMCERILGAGFRRRQTLSELEAAARADAENGICTLQQALAVRLALNFESTPNDILLSPWAEMNESSRFSNREEYDPALPPGQVQLGPALVVIVMAKQAAWRAGCRQTLDVKEVAGLEDVWRDSEKARSPTGLRTVQVGKMECGQFVGKIKPDKDVEQMARNFKLDDSATSRLTELKVWRKRRGQEDRATKDLERIGYHLRFAKRPNALCTLLVGKLLEGEVEELPDLTNAEKIMTDYKLDEDACSKMREIIEKRHKDEDLVLTSVRKHLSNASNASSMPQGRRTAEPMRLRASSCAMACVASAVADFFGFTGTTEVWPPTSRSLKPPCDGKKLSSQCSARS</sequence>